<sequence length="185" mass="20776">MQVQSNNMGYILMNLIFNFQDERKGSKNDGDGSAKKDGAAVQHGHKFHVDYHKLSKAEAEKPVSPLDDDFPEMGKVYCLCCNWFANVIVRDDQFNTNKHKNQYIDLNPMVLILRNGLLVGKLEDTPVTRVLNTVLVETFQMLTTKLAYMLGLPLVALMEKQCLDRTRNSDAFLGMGASSRSGCGR</sequence>
<reference evidence="1 2" key="1">
    <citation type="journal article" date="2018" name="Science">
        <title>The opium poppy genome and morphinan production.</title>
        <authorList>
            <person name="Guo L."/>
            <person name="Winzer T."/>
            <person name="Yang X."/>
            <person name="Li Y."/>
            <person name="Ning Z."/>
            <person name="He Z."/>
            <person name="Teodor R."/>
            <person name="Lu Y."/>
            <person name="Bowser T.A."/>
            <person name="Graham I.A."/>
            <person name="Ye K."/>
        </authorList>
    </citation>
    <scope>NUCLEOTIDE SEQUENCE [LARGE SCALE GENOMIC DNA]</scope>
    <source>
        <strain evidence="2">cv. HN1</strain>
        <tissue evidence="1">Leaves</tissue>
    </source>
</reference>
<dbReference type="PANTHER" id="PTHR47444:SF1">
    <property type="entry name" value="EXPRESSED PROTEIN"/>
    <property type="match status" value="1"/>
</dbReference>
<protein>
    <submittedName>
        <fullName evidence="1">Uncharacterized protein</fullName>
    </submittedName>
</protein>
<dbReference type="STRING" id="3469.A0A4Y7KG79"/>
<evidence type="ECO:0000313" key="2">
    <source>
        <dbReference type="Proteomes" id="UP000316621"/>
    </source>
</evidence>
<dbReference type="Gramene" id="RZC71857">
    <property type="protein sequence ID" value="RZC71857"/>
    <property type="gene ID" value="C5167_035002"/>
</dbReference>
<dbReference type="EMBL" id="CM010721">
    <property type="protein sequence ID" value="RZC71857.1"/>
    <property type="molecule type" value="Genomic_DNA"/>
</dbReference>
<keyword evidence="2" id="KW-1185">Reference proteome</keyword>
<dbReference type="PANTHER" id="PTHR47444">
    <property type="entry name" value="EXPRESSED PROTEIN"/>
    <property type="match status" value="1"/>
</dbReference>
<gene>
    <name evidence="1" type="ORF">C5167_035002</name>
</gene>
<organism evidence="1 2">
    <name type="scientific">Papaver somniferum</name>
    <name type="common">Opium poppy</name>
    <dbReference type="NCBI Taxonomy" id="3469"/>
    <lineage>
        <taxon>Eukaryota</taxon>
        <taxon>Viridiplantae</taxon>
        <taxon>Streptophyta</taxon>
        <taxon>Embryophyta</taxon>
        <taxon>Tracheophyta</taxon>
        <taxon>Spermatophyta</taxon>
        <taxon>Magnoliopsida</taxon>
        <taxon>Ranunculales</taxon>
        <taxon>Papaveraceae</taxon>
        <taxon>Papaveroideae</taxon>
        <taxon>Papaver</taxon>
    </lineage>
</organism>
<dbReference type="AlphaFoldDB" id="A0A4Y7KG79"/>
<name>A0A4Y7KG79_PAPSO</name>
<proteinExistence type="predicted"/>
<dbReference type="Proteomes" id="UP000316621">
    <property type="component" value="Chromosome 7"/>
</dbReference>
<accession>A0A4Y7KG79</accession>
<evidence type="ECO:0000313" key="1">
    <source>
        <dbReference type="EMBL" id="RZC71857.1"/>
    </source>
</evidence>